<dbReference type="Proteomes" id="UP000324358">
    <property type="component" value="Unassembled WGS sequence"/>
</dbReference>
<gene>
    <name evidence="1" type="ORF">ES675_06505</name>
</gene>
<dbReference type="RefSeq" id="WP_066249671.1">
    <property type="nucleotide sequence ID" value="NZ_VSKL01000002.1"/>
</dbReference>
<dbReference type="EMBL" id="VSKL01000002">
    <property type="protein sequence ID" value="TYB73307.1"/>
    <property type="molecule type" value="Genomic_DNA"/>
</dbReference>
<keyword evidence="2" id="KW-1185">Reference proteome</keyword>
<dbReference type="InterPro" id="IPR019861">
    <property type="entry name" value="PorP/SprF_Bacteroidetes"/>
</dbReference>
<proteinExistence type="predicted"/>
<comment type="caution">
    <text evidence="1">The sequence shown here is derived from an EMBL/GenBank/DDBJ whole genome shotgun (WGS) entry which is preliminary data.</text>
</comment>
<protein>
    <submittedName>
        <fullName evidence="1">Type IX secretion system membrane protein PorP/SprF</fullName>
    </submittedName>
</protein>
<accession>A0A5D0QVT1</accession>
<dbReference type="Pfam" id="PF11751">
    <property type="entry name" value="PorP_SprF"/>
    <property type="match status" value="1"/>
</dbReference>
<name>A0A5D0QVT1_9FLAO</name>
<dbReference type="OrthoDB" id="648347at2"/>
<dbReference type="NCBIfam" id="TIGR03519">
    <property type="entry name" value="T9SS_PorP_fam"/>
    <property type="match status" value="1"/>
</dbReference>
<evidence type="ECO:0000313" key="2">
    <source>
        <dbReference type="Proteomes" id="UP000324358"/>
    </source>
</evidence>
<sequence length="323" mass="36743">MKKLIIYSLFLVIAQGYSQELNLPVFTQYLADNPFVISPTYAGIGDNLRIRANGLTQWVGIKGAPDNQSVYADFRIANRSGVGVSLYNDRNGLTEQKGFKASFAHHLILDYYSDQFLSFGLTYNLNSFRIRIEDFETNSESPIIDPRVTDDRAISNNNFDVGVLYRNKGFYFSLNVNNILPKDIDNFLGIEPDLLLNYQVYSGLVIQNKNNKSLEIEPSTFFQYFAGDDRSSTDVNIKIRKLDKRDDYYWGGISYRFLNDQFFNPLNLGPMAGLKKSGFYFAYAYQITINDLAGYNSGTHMITIGFDFFQGISNCSCAQSLLR</sequence>
<dbReference type="AlphaFoldDB" id="A0A5D0QVT1"/>
<organism evidence="1 2">
    <name type="scientific">Bizionia algoritergicola</name>
    <dbReference type="NCBI Taxonomy" id="291187"/>
    <lineage>
        <taxon>Bacteria</taxon>
        <taxon>Pseudomonadati</taxon>
        <taxon>Bacteroidota</taxon>
        <taxon>Flavobacteriia</taxon>
        <taxon>Flavobacteriales</taxon>
        <taxon>Flavobacteriaceae</taxon>
        <taxon>Bizionia</taxon>
    </lineage>
</organism>
<reference evidence="1 2" key="1">
    <citation type="submission" date="2019-08" db="EMBL/GenBank/DDBJ databases">
        <title>Genomes of Antarctic Bizionia species.</title>
        <authorList>
            <person name="Bowman J.P."/>
        </authorList>
    </citation>
    <scope>NUCLEOTIDE SEQUENCE [LARGE SCALE GENOMIC DNA]</scope>
    <source>
        <strain evidence="1 2">APA-1</strain>
    </source>
</reference>
<evidence type="ECO:0000313" key="1">
    <source>
        <dbReference type="EMBL" id="TYB73307.1"/>
    </source>
</evidence>